<feature type="region of interest" description="Disordered" evidence="1">
    <location>
        <begin position="1462"/>
        <end position="1488"/>
    </location>
</feature>
<dbReference type="Pfam" id="PF13432">
    <property type="entry name" value="TPR_16"/>
    <property type="match status" value="1"/>
</dbReference>
<accession>A0A370HC45</accession>
<dbReference type="Pfam" id="PF13374">
    <property type="entry name" value="TPR_10"/>
    <property type="match status" value="1"/>
</dbReference>
<sequence>MVWISEETADGAADRRTHPFAELIRDQMGPDFVVREWLQDKVDAATEAHGYVLVTGEPGAGKTSLLAGMAHRRPDLLCYFVRRDSRDALVGGDIQSFLLSVGHQLARRRPELFRPDRLAIVVRQHIDKVAQGGRAVGIRIDDLTTSPFHRTAVLELEQRVAEVSGTATAIEIGYAGLEPRLLEPDNLAHLALLGPAESLLAEDPSARIVILLDALDELTGEHGISSLLRWLADGAELPANVRIVITSRPHPQLEMLRSARAGRLAEIAIDPDAGPVLEDLSTYARLTLGAEPVAEAARSAGLFLDQFQRDVVRMAAGNFLYLATYARALHDAVAEGTAADAELFALDRIPSGLEGLYTYFVDRIQAAISQLGMLDVADPLGPGDTLTPAWEGVGQPILGVLAVAEEALTVDELVRLAGIRVWPRSVRNVLARLRWLLDQRGDRITFYHASIGEFLTGESLRLARPDRAVDAREWHERIVRHYRGAAASWEDLEWETVDRYGLAHLGRHLLDSREVVADEATDLVGPGLRRACRTMFGSDRRFLVLIDLIVTRLLENPSPATHLPKIVHLGVARRQLLRSGHSISPAVVGLMARMGRTAEAVEHVAALAPSLHQFEAMREIVRHAPVDSVTADLRDMLVECALTVPDEEILPQRAGRYPPMEYPVRSAALDIAAHDLARALRLWERVPEEEASFSGRDDSADPVYRVAAAASDIPQARSLIESIRFGRARDYLDLADRSSAEQIPDLLRAAEQTLADTTPDDRLRCHARLARAWATVPEPDRAAAHLERLRAHEVDDPVASARGLTDAAMELVEYEPETARALLVRLSNIDIDGRNAPDMVRAARLWVLLGSPDTAVELLGRWSQWDFRGAVSALAEIDRSAAFRMITDKRRKIEPDRPEVGFIDRRHEDSVLSQLAEALAGLDVLQAEEVAKEVTNTTWSPLSSDRYTELASVGHRCLDADDPERARALLDECLRFAERAPALVDPAPIGPFRKSRATTPNRMDEINGVMFVADWAGEWRRRLETRFFYRPEDWIRAATPWAGAVASPHSWARTVRILTEWVAPHDLPRAVRSVEAIVDGPERTVGYAGLFRNAAGLREDASAHRLWTRFTAALAEMDCYEWTYEAAAEDLDPTPLAYLRPDHYARFEAAVQLVPNKFDFGHQLLRPTPALHEAAVLTFCHFGSLHCLQSAITGQPPDRMLEGLHVSALAERPDPEQPRGPLYDITYAMAAVCESMIDGRTGRRWTSRPPQQIEDPLYAALADLRLSSDRRSARRAFADSMRSLMTPNRLPAVAGLLAHLVEMPGAERLLIRDLSTEVVARAGDQLPGNRIAALLPFAESERLADLAEPVELSTLALRSKVYSGLRGPCVDALARLFPVLLARAPAVALRQLYDALPDDWALAMAQLESGARPLVDILGPDAVAVLHAAIQRGESVVRGAGQPLSLVDGVDFTAVQTQATFIQPGASGPNAEDSDQESNASRTSRTDSDAEAAYLLARTAHENGDLAEAEHWYHEAATAGDIRASNNLAVLLHERGDRSGAEHWYRRAAAAGDDHAMYNLGRLLDQNSERAEAERWFQAAAEAGHIPAMNNFGRILEIRGDLTGAETWYDRGATAGDPTAMNNLAWMRAGRGDLEAAERWYTRAADCGDTVAMSNLVRICTDRGDLEAAERWARRAAATGEPAAMTNLATVLTLRGDSDGAEEWNVKAADAGDAGAMSNLARSCLHRGDLDAAEQWCEKAVAAGDTEAADALLWLRQFRAGRSHRPRRRSWRRRSRE</sequence>
<dbReference type="InterPro" id="IPR019734">
    <property type="entry name" value="TPR_rpt"/>
</dbReference>
<organism evidence="2 3">
    <name type="scientific">Nocardia mexicana</name>
    <dbReference type="NCBI Taxonomy" id="279262"/>
    <lineage>
        <taxon>Bacteria</taxon>
        <taxon>Bacillati</taxon>
        <taxon>Actinomycetota</taxon>
        <taxon>Actinomycetes</taxon>
        <taxon>Mycobacteriales</taxon>
        <taxon>Nocardiaceae</taxon>
        <taxon>Nocardia</taxon>
    </lineage>
</organism>
<protein>
    <submittedName>
        <fullName evidence="2">TPR repeat protein</fullName>
    </submittedName>
</protein>
<dbReference type="PANTHER" id="PTHR11102:SF160">
    <property type="entry name" value="ERAD-ASSOCIATED E3 UBIQUITIN-PROTEIN LIGASE COMPONENT HRD3"/>
    <property type="match status" value="1"/>
</dbReference>
<evidence type="ECO:0000256" key="1">
    <source>
        <dbReference type="SAM" id="MobiDB-lite"/>
    </source>
</evidence>
<dbReference type="SUPFAM" id="SSF52540">
    <property type="entry name" value="P-loop containing nucleoside triphosphate hydrolases"/>
    <property type="match status" value="1"/>
</dbReference>
<dbReference type="SMART" id="SM00028">
    <property type="entry name" value="TPR"/>
    <property type="match status" value="3"/>
</dbReference>
<dbReference type="InterPro" id="IPR011717">
    <property type="entry name" value="TPR-4"/>
</dbReference>
<dbReference type="SUPFAM" id="SSF81901">
    <property type="entry name" value="HCP-like"/>
    <property type="match status" value="1"/>
</dbReference>
<proteinExistence type="predicted"/>
<dbReference type="EMBL" id="QQAZ01000002">
    <property type="protein sequence ID" value="RDI53945.1"/>
    <property type="molecule type" value="Genomic_DNA"/>
</dbReference>
<dbReference type="PANTHER" id="PTHR11102">
    <property type="entry name" value="SEL-1-LIKE PROTEIN"/>
    <property type="match status" value="1"/>
</dbReference>
<dbReference type="SMART" id="SM00671">
    <property type="entry name" value="SEL1"/>
    <property type="match status" value="7"/>
</dbReference>
<dbReference type="GO" id="GO:0042802">
    <property type="term" value="F:identical protein binding"/>
    <property type="evidence" value="ECO:0007669"/>
    <property type="project" value="InterPro"/>
</dbReference>
<evidence type="ECO:0000313" key="2">
    <source>
        <dbReference type="EMBL" id="RDI53945.1"/>
    </source>
</evidence>
<evidence type="ECO:0000313" key="3">
    <source>
        <dbReference type="Proteomes" id="UP000255355"/>
    </source>
</evidence>
<dbReference type="InterPro" id="IPR050767">
    <property type="entry name" value="Sel1_AlgK"/>
</dbReference>
<keyword evidence="3" id="KW-1185">Reference proteome</keyword>
<gene>
    <name evidence="2" type="ORF">DFR68_10265</name>
</gene>
<dbReference type="Proteomes" id="UP000255355">
    <property type="component" value="Unassembled WGS sequence"/>
</dbReference>
<name>A0A370HC45_9NOCA</name>
<comment type="caution">
    <text evidence="2">The sequence shown here is derived from an EMBL/GenBank/DDBJ whole genome shotgun (WGS) entry which is preliminary data.</text>
</comment>
<dbReference type="STRING" id="1210089.GCA_001613165_01728"/>
<dbReference type="Gene3D" id="1.25.40.10">
    <property type="entry name" value="Tetratricopeptide repeat domain"/>
    <property type="match status" value="1"/>
</dbReference>
<dbReference type="InterPro" id="IPR011990">
    <property type="entry name" value="TPR-like_helical_dom_sf"/>
</dbReference>
<dbReference type="Pfam" id="PF07721">
    <property type="entry name" value="TPR_4"/>
    <property type="match status" value="5"/>
</dbReference>
<dbReference type="InterPro" id="IPR006597">
    <property type="entry name" value="Sel1-like"/>
</dbReference>
<dbReference type="InterPro" id="IPR027417">
    <property type="entry name" value="P-loop_NTPase"/>
</dbReference>
<dbReference type="OrthoDB" id="4350430at2"/>
<reference evidence="2 3" key="1">
    <citation type="submission" date="2018-07" db="EMBL/GenBank/DDBJ databases">
        <title>Genomic Encyclopedia of Type Strains, Phase IV (KMG-IV): sequencing the most valuable type-strain genomes for metagenomic binning, comparative biology and taxonomic classification.</title>
        <authorList>
            <person name="Goeker M."/>
        </authorList>
    </citation>
    <scope>NUCLEOTIDE SEQUENCE [LARGE SCALE GENOMIC DNA]</scope>
    <source>
        <strain evidence="2 3">DSM 44952</strain>
    </source>
</reference>